<protein>
    <submittedName>
        <fullName evidence="1">Uncharacterized protein</fullName>
    </submittedName>
</protein>
<evidence type="ECO:0000313" key="1">
    <source>
        <dbReference type="EMBL" id="CEK95106.1"/>
    </source>
</evidence>
<feature type="non-terminal residue" evidence="1">
    <location>
        <position position="1"/>
    </location>
</feature>
<organism evidence="1">
    <name type="scientific">Arion vulgaris</name>
    <dbReference type="NCBI Taxonomy" id="1028688"/>
    <lineage>
        <taxon>Eukaryota</taxon>
        <taxon>Metazoa</taxon>
        <taxon>Spiralia</taxon>
        <taxon>Lophotrochozoa</taxon>
        <taxon>Mollusca</taxon>
        <taxon>Gastropoda</taxon>
        <taxon>Heterobranchia</taxon>
        <taxon>Euthyneura</taxon>
        <taxon>Panpulmonata</taxon>
        <taxon>Eupulmonata</taxon>
        <taxon>Stylommatophora</taxon>
        <taxon>Helicina</taxon>
        <taxon>Arionoidea</taxon>
        <taxon>Arionidae</taxon>
        <taxon>Arion</taxon>
    </lineage>
</organism>
<dbReference type="AlphaFoldDB" id="A0A0B7BRV8"/>
<accession>A0A0B7BRV8</accession>
<gene>
    <name evidence="1" type="primary">ORF205443</name>
</gene>
<sequence length="78" mass="8866">REANEHTLKKVYSGTIRPHLEFGSTAWATAANTHLQTLDRVQNQALRIITGAMKSTPITEMQKTMEYKPWLTEGKPKI</sequence>
<reference evidence="1" key="1">
    <citation type="submission" date="2014-12" db="EMBL/GenBank/DDBJ databases">
        <title>Insight into the proteome of Arion vulgaris.</title>
        <authorList>
            <person name="Aradska J."/>
            <person name="Bulat T."/>
            <person name="Smidak R."/>
            <person name="Sarate P."/>
            <person name="Gangsoo J."/>
            <person name="Sialana F."/>
            <person name="Bilban M."/>
            <person name="Lubec G."/>
        </authorList>
    </citation>
    <scope>NUCLEOTIDE SEQUENCE</scope>
    <source>
        <tissue evidence="1">Skin</tissue>
    </source>
</reference>
<name>A0A0B7BRV8_9EUPU</name>
<dbReference type="EMBL" id="HACG01048241">
    <property type="protein sequence ID" value="CEK95106.1"/>
    <property type="molecule type" value="Transcribed_RNA"/>
</dbReference>
<proteinExistence type="predicted"/>